<dbReference type="SUPFAM" id="SSF51206">
    <property type="entry name" value="cAMP-binding domain-like"/>
    <property type="match status" value="2"/>
</dbReference>
<keyword evidence="5 7" id="KW-0547">Nucleotide-binding</keyword>
<feature type="binding site" evidence="7">
    <location>
        <position position="205"/>
    </location>
    <ligand>
        <name>3',5'-cyclic AMP</name>
        <dbReference type="ChEBI" id="CHEBI:58165"/>
        <label>1</label>
    </ligand>
</feature>
<dbReference type="KEGG" id="tva:4764642"/>
<dbReference type="PIRSF" id="PIRSF000548">
    <property type="entry name" value="PK_regulatory"/>
    <property type="match status" value="1"/>
</dbReference>
<dbReference type="FunFam" id="2.60.120.10:FF:000597">
    <property type="entry name" value="Cyclic nucleotide-binding domain containing protein"/>
    <property type="match status" value="1"/>
</dbReference>
<dbReference type="PANTHER" id="PTHR11635">
    <property type="entry name" value="CAMP-DEPENDENT PROTEIN KINASE REGULATORY CHAIN"/>
    <property type="match status" value="1"/>
</dbReference>
<evidence type="ECO:0000259" key="8">
    <source>
        <dbReference type="PROSITE" id="PS50042"/>
    </source>
</evidence>
<proteinExistence type="inferred from homology"/>
<evidence type="ECO:0000256" key="1">
    <source>
        <dbReference type="ARBA" id="ARBA00005753"/>
    </source>
</evidence>
<dbReference type="InterPro" id="IPR014710">
    <property type="entry name" value="RmlC-like_jellyroll"/>
</dbReference>
<keyword evidence="4" id="KW-0677">Repeat</keyword>
<dbReference type="InterPro" id="IPR050503">
    <property type="entry name" value="cAMP-dep_PK_reg_su-like"/>
</dbReference>
<organism evidence="9 10">
    <name type="scientific">Trichomonas vaginalis (strain ATCC PRA-98 / G3)</name>
    <dbReference type="NCBI Taxonomy" id="412133"/>
    <lineage>
        <taxon>Eukaryota</taxon>
        <taxon>Metamonada</taxon>
        <taxon>Parabasalia</taxon>
        <taxon>Trichomonadida</taxon>
        <taxon>Trichomonadidae</taxon>
        <taxon>Trichomonas</taxon>
    </lineage>
</organism>
<evidence type="ECO:0000256" key="3">
    <source>
        <dbReference type="ARBA" id="ARBA00022566"/>
    </source>
</evidence>
<dbReference type="OrthoDB" id="417078at2759"/>
<evidence type="ECO:0000256" key="2">
    <source>
        <dbReference type="ARBA" id="ARBA00022553"/>
    </source>
</evidence>
<dbReference type="Gene3D" id="1.20.890.10">
    <property type="entry name" value="cAMP-dependent protein kinase regulatory subunit, dimerization-anchoring domain"/>
    <property type="match status" value="1"/>
</dbReference>
<evidence type="ECO:0000313" key="10">
    <source>
        <dbReference type="Proteomes" id="UP000001542"/>
    </source>
</evidence>
<feature type="domain" description="Cyclic nucleotide-binding" evidence="8">
    <location>
        <begin position="258"/>
        <end position="356"/>
    </location>
</feature>
<dbReference type="Gene3D" id="2.60.120.10">
    <property type="entry name" value="Jelly Rolls"/>
    <property type="match status" value="2"/>
</dbReference>
<dbReference type="VEuPathDB" id="TrichDB:TVAGG3_0931810"/>
<dbReference type="InterPro" id="IPR000595">
    <property type="entry name" value="cNMP-bd_dom"/>
</dbReference>
<dbReference type="eggNOG" id="KOG1113">
    <property type="taxonomic scope" value="Eukaryota"/>
</dbReference>
<gene>
    <name evidence="9" type="ORF">TVAG_103080</name>
</gene>
<dbReference type="InParanoid" id="A2EKL9"/>
<name>A2EKL9_TRIV3</name>
<reference evidence="9" key="2">
    <citation type="journal article" date="2007" name="Science">
        <title>Draft genome sequence of the sexually transmitted pathogen Trichomonas vaginalis.</title>
        <authorList>
            <person name="Carlton J.M."/>
            <person name="Hirt R.P."/>
            <person name="Silva J.C."/>
            <person name="Delcher A.L."/>
            <person name="Schatz M."/>
            <person name="Zhao Q."/>
            <person name="Wortman J.R."/>
            <person name="Bidwell S.L."/>
            <person name="Alsmark U.C.M."/>
            <person name="Besteiro S."/>
            <person name="Sicheritz-Ponten T."/>
            <person name="Noel C.J."/>
            <person name="Dacks J.B."/>
            <person name="Foster P.G."/>
            <person name="Simillion C."/>
            <person name="Van de Peer Y."/>
            <person name="Miranda-Saavedra D."/>
            <person name="Barton G.J."/>
            <person name="Westrop G.D."/>
            <person name="Mueller S."/>
            <person name="Dessi D."/>
            <person name="Fiori P.L."/>
            <person name="Ren Q."/>
            <person name="Paulsen I."/>
            <person name="Zhang H."/>
            <person name="Bastida-Corcuera F.D."/>
            <person name="Simoes-Barbosa A."/>
            <person name="Brown M.T."/>
            <person name="Hayes R.D."/>
            <person name="Mukherjee M."/>
            <person name="Okumura C.Y."/>
            <person name="Schneider R."/>
            <person name="Smith A.J."/>
            <person name="Vanacova S."/>
            <person name="Villalvazo M."/>
            <person name="Haas B.J."/>
            <person name="Pertea M."/>
            <person name="Feldblyum T.V."/>
            <person name="Utterback T.R."/>
            <person name="Shu C.L."/>
            <person name="Osoegawa K."/>
            <person name="de Jong P.J."/>
            <person name="Hrdy I."/>
            <person name="Horvathova L."/>
            <person name="Zubacova Z."/>
            <person name="Dolezal P."/>
            <person name="Malik S.B."/>
            <person name="Logsdon J.M. Jr."/>
            <person name="Henze K."/>
            <person name="Gupta A."/>
            <person name="Wang C.C."/>
            <person name="Dunne R.L."/>
            <person name="Upcroft J.A."/>
            <person name="Upcroft P."/>
            <person name="White O."/>
            <person name="Salzberg S.L."/>
            <person name="Tang P."/>
            <person name="Chiu C.-H."/>
            <person name="Lee Y.-S."/>
            <person name="Embley T.M."/>
            <person name="Coombs G.H."/>
            <person name="Mottram J.C."/>
            <person name="Tachezy J."/>
            <person name="Fraser-Liggett C.M."/>
            <person name="Johnson P.J."/>
        </authorList>
    </citation>
    <scope>NUCLEOTIDE SEQUENCE [LARGE SCALE GENOMIC DNA]</scope>
    <source>
        <strain evidence="9">G3</strain>
    </source>
</reference>
<dbReference type="STRING" id="5722.A2EKL9"/>
<dbReference type="EMBL" id="DS113415">
    <property type="protein sequence ID" value="EAY06758.1"/>
    <property type="molecule type" value="Genomic_DNA"/>
</dbReference>
<protein>
    <submittedName>
        <fullName evidence="9">Cyclic nucleotide-binding domain containing protein</fullName>
    </submittedName>
</protein>
<keyword evidence="10" id="KW-1185">Reference proteome</keyword>
<dbReference type="PROSITE" id="PS00888">
    <property type="entry name" value="CNMP_BINDING_1"/>
    <property type="match status" value="1"/>
</dbReference>
<dbReference type="InterPro" id="IPR012198">
    <property type="entry name" value="cAMP_dep_PK_reg_su"/>
</dbReference>
<dbReference type="VEuPathDB" id="TrichDB:TVAG_103080"/>
<dbReference type="RefSeq" id="XP_001318981.1">
    <property type="nucleotide sequence ID" value="XM_001318946.1"/>
</dbReference>
<keyword evidence="2" id="KW-0597">Phosphoprotein</keyword>
<dbReference type="Proteomes" id="UP000001542">
    <property type="component" value="Unassembled WGS sequence"/>
</dbReference>
<reference evidence="9" key="1">
    <citation type="submission" date="2006-10" db="EMBL/GenBank/DDBJ databases">
        <authorList>
            <person name="Amadeo P."/>
            <person name="Zhao Q."/>
            <person name="Wortman J."/>
            <person name="Fraser-Liggett C."/>
            <person name="Carlton J."/>
        </authorList>
    </citation>
    <scope>NUCLEOTIDE SEQUENCE</scope>
    <source>
        <strain evidence="9">G3</strain>
    </source>
</reference>
<dbReference type="InterPro" id="IPR018490">
    <property type="entry name" value="cNMP-bd_dom_sf"/>
</dbReference>
<keyword evidence="3 7" id="KW-0116">cAMP-binding</keyword>
<feature type="binding site" evidence="7">
    <location>
        <position position="332"/>
    </location>
    <ligand>
        <name>3',5'-cyclic AMP</name>
        <dbReference type="ChEBI" id="CHEBI:58165"/>
        <label>2</label>
    </ligand>
</feature>
<dbReference type="GO" id="GO:0005829">
    <property type="term" value="C:cytosol"/>
    <property type="evidence" value="ECO:0000318"/>
    <property type="project" value="GO_Central"/>
</dbReference>
<comment type="similarity">
    <text evidence="1">Belongs to the cAMP-dependent kinase regulatory chain family.</text>
</comment>
<feature type="binding site" evidence="7">
    <location>
        <position position="214"/>
    </location>
    <ligand>
        <name>3',5'-cyclic AMP</name>
        <dbReference type="ChEBI" id="CHEBI:58165"/>
        <label>1</label>
    </ligand>
</feature>
<dbReference type="SMR" id="A2EKL9"/>
<feature type="binding site" evidence="7">
    <location>
        <position position="323"/>
    </location>
    <ligand>
        <name>3',5'-cyclic AMP</name>
        <dbReference type="ChEBI" id="CHEBI:58165"/>
        <label>2</label>
    </ligand>
</feature>
<dbReference type="OMA" id="DQWERAN"/>
<dbReference type="GO" id="GO:0034236">
    <property type="term" value="F:protein kinase A catalytic subunit binding"/>
    <property type="evidence" value="ECO:0000318"/>
    <property type="project" value="GO_Central"/>
</dbReference>
<keyword evidence="6 7" id="KW-0114">cAMP</keyword>
<accession>A2EKL9</accession>
<sequence>MTQSPNELSGEEYLKQHNVEGILQEIVVSLLQNRPTDVRKYISEMWQQAPIPFPSKMNNGSGQAYSSINSQKVQNAVPTRRISAVSPAAILKNRDERRKAFSSKSISATTMEIPKHPKTPEEYTQIETICKKVSFLSYLKSDQLDALINAFFKMEFKDKDVIIKQGDKPDNFYIIQSGNVDIWKKTGDAPEVKVITLSEGSYFGELALMSGRTRAATVIAAGTVYCWAIDQTTYLYLLKDIHYQRRQKCKEIISEVPIFNQLPDYQAILVAEAAVLEEYQPATTIIKQGEIGNKFYVILAGTVDVIIDGKKVNELGPGKYFGERALIYNCARAATIITTSQVRIAYISGEVFRKILDKCHATFKNNELTYKKAE</sequence>
<dbReference type="CDD" id="cd00038">
    <property type="entry name" value="CAP_ED"/>
    <property type="match status" value="2"/>
</dbReference>
<dbReference type="FunCoup" id="A2EKL9">
    <property type="interactions" value="406"/>
</dbReference>
<evidence type="ECO:0000256" key="7">
    <source>
        <dbReference type="PIRSR" id="PIRSR000548-1"/>
    </source>
</evidence>
<dbReference type="Pfam" id="PF00027">
    <property type="entry name" value="cNMP_binding"/>
    <property type="match status" value="2"/>
</dbReference>
<dbReference type="GO" id="GO:0005952">
    <property type="term" value="C:cAMP-dependent protein kinase complex"/>
    <property type="evidence" value="ECO:0000318"/>
    <property type="project" value="GO_Central"/>
</dbReference>
<feature type="domain" description="Cyclic nucleotide-binding" evidence="8">
    <location>
        <begin position="135"/>
        <end position="255"/>
    </location>
</feature>
<dbReference type="PANTHER" id="PTHR11635:SF152">
    <property type="entry name" value="CAMP-DEPENDENT PROTEIN KINASE TYPE I REGULATORY SUBUNIT-RELATED"/>
    <property type="match status" value="1"/>
</dbReference>
<dbReference type="SMART" id="SM00100">
    <property type="entry name" value="cNMP"/>
    <property type="match status" value="2"/>
</dbReference>
<evidence type="ECO:0000313" key="9">
    <source>
        <dbReference type="EMBL" id="EAY06758.1"/>
    </source>
</evidence>
<dbReference type="InterPro" id="IPR018488">
    <property type="entry name" value="cNMP-bd_CS"/>
</dbReference>
<dbReference type="SUPFAM" id="SSF47391">
    <property type="entry name" value="Dimerization-anchoring domain of cAMP-dependent PK regulatory subunit"/>
    <property type="match status" value="1"/>
</dbReference>
<evidence type="ECO:0000256" key="5">
    <source>
        <dbReference type="ARBA" id="ARBA00022741"/>
    </source>
</evidence>
<dbReference type="PROSITE" id="PS00889">
    <property type="entry name" value="CNMP_BINDING_2"/>
    <property type="match status" value="2"/>
</dbReference>
<dbReference type="PROSITE" id="PS50042">
    <property type="entry name" value="CNMP_BINDING_3"/>
    <property type="match status" value="2"/>
</dbReference>
<dbReference type="CDD" id="cd22961">
    <property type="entry name" value="DD_TEX55-like"/>
    <property type="match status" value="1"/>
</dbReference>
<evidence type="ECO:0000256" key="6">
    <source>
        <dbReference type="ARBA" id="ARBA00023149"/>
    </source>
</evidence>
<dbReference type="GO" id="GO:0004862">
    <property type="term" value="F:cAMP-dependent protein kinase inhibitor activity"/>
    <property type="evidence" value="ECO:0000318"/>
    <property type="project" value="GO_Central"/>
</dbReference>
<evidence type="ECO:0000256" key="4">
    <source>
        <dbReference type="ARBA" id="ARBA00022737"/>
    </source>
</evidence>
<dbReference type="GO" id="GO:0030552">
    <property type="term" value="F:cAMP binding"/>
    <property type="evidence" value="ECO:0000318"/>
    <property type="project" value="GO_Central"/>
</dbReference>
<dbReference type="AlphaFoldDB" id="A2EKL9"/>
<dbReference type="PRINTS" id="PR00103">
    <property type="entry name" value="CAMPKINASE"/>
</dbReference>
<dbReference type="GO" id="GO:0007189">
    <property type="term" value="P:adenylate cyclase-activating G protein-coupled receptor signaling pathway"/>
    <property type="evidence" value="ECO:0000318"/>
    <property type="project" value="GO_Central"/>
</dbReference>